<keyword evidence="7" id="KW-1278">Translocase</keyword>
<keyword evidence="3" id="KW-0536">Nodulation</keyword>
<dbReference type="InterPro" id="IPR003439">
    <property type="entry name" value="ABC_transporter-like_ATP-bd"/>
</dbReference>
<evidence type="ECO:0000256" key="7">
    <source>
        <dbReference type="ARBA" id="ARBA00022967"/>
    </source>
</evidence>
<keyword evidence="4" id="KW-1003">Cell membrane</keyword>
<gene>
    <name evidence="10" type="ordered locus">Acid_6967</name>
</gene>
<dbReference type="OrthoDB" id="9804819at2"/>
<evidence type="ECO:0000256" key="4">
    <source>
        <dbReference type="ARBA" id="ARBA00022475"/>
    </source>
</evidence>
<evidence type="ECO:0000256" key="5">
    <source>
        <dbReference type="ARBA" id="ARBA00022741"/>
    </source>
</evidence>
<evidence type="ECO:0000259" key="9">
    <source>
        <dbReference type="PROSITE" id="PS50893"/>
    </source>
</evidence>
<protein>
    <submittedName>
        <fullName evidence="10">ABC transporter related</fullName>
    </submittedName>
</protein>
<dbReference type="Gene3D" id="3.40.50.300">
    <property type="entry name" value="P-loop containing nucleotide triphosphate hydrolases"/>
    <property type="match status" value="1"/>
</dbReference>
<dbReference type="PANTHER" id="PTHR42711:SF16">
    <property type="entry name" value="ABC TRANSPORTER ATP-BINDING PROTEIN"/>
    <property type="match status" value="1"/>
</dbReference>
<evidence type="ECO:0000256" key="1">
    <source>
        <dbReference type="ARBA" id="ARBA00004236"/>
    </source>
</evidence>
<evidence type="ECO:0000256" key="6">
    <source>
        <dbReference type="ARBA" id="ARBA00022840"/>
    </source>
</evidence>
<dbReference type="InterPro" id="IPR027417">
    <property type="entry name" value="P-loop_NTPase"/>
</dbReference>
<dbReference type="SUPFAM" id="SSF52540">
    <property type="entry name" value="P-loop containing nucleoside triphosphate hydrolases"/>
    <property type="match status" value="1"/>
</dbReference>
<dbReference type="Pfam" id="PF00005">
    <property type="entry name" value="ABC_tran"/>
    <property type="match status" value="1"/>
</dbReference>
<dbReference type="GO" id="GO:0005886">
    <property type="term" value="C:plasma membrane"/>
    <property type="evidence" value="ECO:0007669"/>
    <property type="project" value="UniProtKB-SubCell"/>
</dbReference>
<dbReference type="InterPro" id="IPR025302">
    <property type="entry name" value="DrrA1/2-like_C"/>
</dbReference>
<dbReference type="STRING" id="234267.Acid_6967"/>
<dbReference type="InParanoid" id="Q01R40"/>
<dbReference type="FunFam" id="3.40.50.300:FF:000589">
    <property type="entry name" value="ABC transporter, ATP-binding subunit"/>
    <property type="match status" value="1"/>
</dbReference>
<dbReference type="GO" id="GO:0016887">
    <property type="term" value="F:ATP hydrolysis activity"/>
    <property type="evidence" value="ECO:0007669"/>
    <property type="project" value="InterPro"/>
</dbReference>
<dbReference type="InterPro" id="IPR050763">
    <property type="entry name" value="ABC_transporter_ATP-binding"/>
</dbReference>
<dbReference type="AlphaFoldDB" id="Q01R40"/>
<keyword evidence="5" id="KW-0547">Nucleotide-binding</keyword>
<sequence length="308" mass="34346">MGVSGTPVIQVSHIRKSYGATVAVSDVSFEVSEGEVFGLIGPNGAGKTTTMECVEGVRRPDAGQISILGLDPFRDVYQVQNRIGVQLQQAQLQKRIKVWEAVDLWASLYPNPLDGSHLLEQLGLADKRNAWFMTLSGGQKQRLFIALALINDPEVVFLDELTTGLDPQSRRAIWELVRGIRDRGKTVFLTTHLMEEAERLCDRVAIIEYGKIIDIGTPGELVRRHCPVRTVVLATADGLAEERLRAIPQVENVMRQDSQFTLQGQGDDFVTEVIQCLSENRIRVTDFRTVLPNLEDVFLQLTGHSIRD</sequence>
<evidence type="ECO:0000256" key="8">
    <source>
        <dbReference type="ARBA" id="ARBA00023136"/>
    </source>
</evidence>
<dbReference type="PROSITE" id="PS50893">
    <property type="entry name" value="ABC_TRANSPORTER_2"/>
    <property type="match status" value="1"/>
</dbReference>
<accession>Q01R40</accession>
<dbReference type="PANTHER" id="PTHR42711">
    <property type="entry name" value="ABC TRANSPORTER ATP-BINDING PROTEIN"/>
    <property type="match status" value="1"/>
</dbReference>
<keyword evidence="2" id="KW-0813">Transport</keyword>
<feature type="domain" description="ABC transporter" evidence="9">
    <location>
        <begin position="9"/>
        <end position="234"/>
    </location>
</feature>
<dbReference type="KEGG" id="sus:Acid_6967"/>
<dbReference type="GO" id="GO:0005524">
    <property type="term" value="F:ATP binding"/>
    <property type="evidence" value="ECO:0007669"/>
    <property type="project" value="UniProtKB-KW"/>
</dbReference>
<comment type="subcellular location">
    <subcellularLocation>
        <location evidence="1">Cell membrane</location>
    </subcellularLocation>
</comment>
<dbReference type="HOGENOM" id="CLU_000604_1_2_0"/>
<keyword evidence="8" id="KW-0472">Membrane</keyword>
<organism evidence="10">
    <name type="scientific">Solibacter usitatus (strain Ellin6076)</name>
    <dbReference type="NCBI Taxonomy" id="234267"/>
    <lineage>
        <taxon>Bacteria</taxon>
        <taxon>Pseudomonadati</taxon>
        <taxon>Acidobacteriota</taxon>
        <taxon>Terriglobia</taxon>
        <taxon>Bryobacterales</taxon>
        <taxon>Solibacteraceae</taxon>
        <taxon>Candidatus Solibacter</taxon>
    </lineage>
</organism>
<dbReference type="EMBL" id="CP000473">
    <property type="protein sequence ID" value="ABJ87880.1"/>
    <property type="molecule type" value="Genomic_DNA"/>
</dbReference>
<evidence type="ECO:0000256" key="2">
    <source>
        <dbReference type="ARBA" id="ARBA00022448"/>
    </source>
</evidence>
<proteinExistence type="predicted"/>
<dbReference type="InterPro" id="IPR003593">
    <property type="entry name" value="AAA+_ATPase"/>
</dbReference>
<dbReference type="PROSITE" id="PS00211">
    <property type="entry name" value="ABC_TRANSPORTER_1"/>
    <property type="match status" value="1"/>
</dbReference>
<keyword evidence="6" id="KW-0067">ATP-binding</keyword>
<reference evidence="10" key="1">
    <citation type="submission" date="2006-10" db="EMBL/GenBank/DDBJ databases">
        <title>Complete sequence of Solibacter usitatus Ellin6076.</title>
        <authorList>
            <consortium name="US DOE Joint Genome Institute"/>
            <person name="Copeland A."/>
            <person name="Lucas S."/>
            <person name="Lapidus A."/>
            <person name="Barry K."/>
            <person name="Detter J.C."/>
            <person name="Glavina del Rio T."/>
            <person name="Hammon N."/>
            <person name="Israni S."/>
            <person name="Dalin E."/>
            <person name="Tice H."/>
            <person name="Pitluck S."/>
            <person name="Thompson L.S."/>
            <person name="Brettin T."/>
            <person name="Bruce D."/>
            <person name="Han C."/>
            <person name="Tapia R."/>
            <person name="Gilna P."/>
            <person name="Schmutz J."/>
            <person name="Larimer F."/>
            <person name="Land M."/>
            <person name="Hauser L."/>
            <person name="Kyrpides N."/>
            <person name="Mikhailova N."/>
            <person name="Janssen P.H."/>
            <person name="Kuske C.R."/>
            <person name="Richardson P."/>
        </authorList>
    </citation>
    <scope>NUCLEOTIDE SEQUENCE</scope>
    <source>
        <strain evidence="10">Ellin6076</strain>
    </source>
</reference>
<dbReference type="Pfam" id="PF13732">
    <property type="entry name" value="DrrA1-3_C"/>
    <property type="match status" value="1"/>
</dbReference>
<evidence type="ECO:0000256" key="3">
    <source>
        <dbReference type="ARBA" id="ARBA00022458"/>
    </source>
</evidence>
<evidence type="ECO:0000313" key="10">
    <source>
        <dbReference type="EMBL" id="ABJ87880.1"/>
    </source>
</evidence>
<dbReference type="CDD" id="cd03230">
    <property type="entry name" value="ABC_DR_subfamily_A"/>
    <property type="match status" value="1"/>
</dbReference>
<name>Q01R40_SOLUE</name>
<dbReference type="eggNOG" id="COG1131">
    <property type="taxonomic scope" value="Bacteria"/>
</dbReference>
<dbReference type="InterPro" id="IPR017871">
    <property type="entry name" value="ABC_transporter-like_CS"/>
</dbReference>
<dbReference type="SMART" id="SM00382">
    <property type="entry name" value="AAA"/>
    <property type="match status" value="1"/>
</dbReference>